<dbReference type="SMART" id="SM00320">
    <property type="entry name" value="WD40"/>
    <property type="match status" value="4"/>
</dbReference>
<dbReference type="AlphaFoldDB" id="A0A564YMN1"/>
<feature type="repeat" description="WD" evidence="2">
    <location>
        <begin position="330"/>
        <end position="357"/>
    </location>
</feature>
<gene>
    <name evidence="3" type="ORF">WMSIL1_LOCUS7878</name>
</gene>
<evidence type="ECO:0000313" key="4">
    <source>
        <dbReference type="Proteomes" id="UP000321570"/>
    </source>
</evidence>
<keyword evidence="4" id="KW-1185">Reference proteome</keyword>
<dbReference type="EMBL" id="CABIJS010000299">
    <property type="protein sequence ID" value="VUZ48522.1"/>
    <property type="molecule type" value="Genomic_DNA"/>
</dbReference>
<accession>A0A564YMN1</accession>
<keyword evidence="2" id="KW-0853">WD repeat</keyword>
<protein>
    <submittedName>
        <fullName evidence="3">Uncharacterized protein</fullName>
    </submittedName>
</protein>
<evidence type="ECO:0000256" key="2">
    <source>
        <dbReference type="PROSITE-ProRule" id="PRU00221"/>
    </source>
</evidence>
<dbReference type="InterPro" id="IPR036322">
    <property type="entry name" value="WD40_repeat_dom_sf"/>
</dbReference>
<dbReference type="PANTHER" id="PTHR15622">
    <property type="entry name" value="WD40 REPEAT PROTEIN"/>
    <property type="match status" value="1"/>
</dbReference>
<dbReference type="GO" id="GO:0000209">
    <property type="term" value="P:protein polyubiquitination"/>
    <property type="evidence" value="ECO:0007669"/>
    <property type="project" value="TreeGrafter"/>
</dbReference>
<dbReference type="PROSITE" id="PS50082">
    <property type="entry name" value="WD_REPEATS_2"/>
    <property type="match status" value="2"/>
</dbReference>
<organism evidence="3 4">
    <name type="scientific">Hymenolepis diminuta</name>
    <name type="common">Rat tapeworm</name>
    <dbReference type="NCBI Taxonomy" id="6216"/>
    <lineage>
        <taxon>Eukaryota</taxon>
        <taxon>Metazoa</taxon>
        <taxon>Spiralia</taxon>
        <taxon>Lophotrochozoa</taxon>
        <taxon>Platyhelminthes</taxon>
        <taxon>Cestoda</taxon>
        <taxon>Eucestoda</taxon>
        <taxon>Cyclophyllidea</taxon>
        <taxon>Hymenolepididae</taxon>
        <taxon>Hymenolepis</taxon>
    </lineage>
</organism>
<reference evidence="3 4" key="1">
    <citation type="submission" date="2019-07" db="EMBL/GenBank/DDBJ databases">
        <authorList>
            <person name="Jastrzebski P J."/>
            <person name="Paukszto L."/>
            <person name="Jastrzebski P J."/>
        </authorList>
    </citation>
    <scope>NUCLEOTIDE SEQUENCE [LARGE SCALE GENOMIC DNA]</scope>
    <source>
        <strain evidence="3 4">WMS-il1</strain>
    </source>
</reference>
<evidence type="ECO:0000256" key="1">
    <source>
        <dbReference type="ARBA" id="ARBA00022786"/>
    </source>
</evidence>
<dbReference type="Pfam" id="PF00400">
    <property type="entry name" value="WD40"/>
    <property type="match status" value="3"/>
</dbReference>
<dbReference type="PANTHER" id="PTHR15622:SF2">
    <property type="entry name" value="U4_U6 SMALL NUCLEAR RIBONUCLEOPROTEIN PRP4"/>
    <property type="match status" value="1"/>
</dbReference>
<name>A0A564YMN1_HYMDI</name>
<evidence type="ECO:0000313" key="3">
    <source>
        <dbReference type="EMBL" id="VUZ48522.1"/>
    </source>
</evidence>
<sequence>MSEFASNCLLYESPNRLKVTFCAFSQCGNYFGFVENRSHVHIHETSQLIDPLSRKIDTESSWHVSDNETQIPVNLAPIISLDASNSNPDVGVNYIAFGDGDISRCRLPRRLSKRRSIVTTKYPNRVCVLAVAKSNGYIDVFNINLLKENLSLILAKMVLLDGRQSIVHLCMSTEGALRLASTSCQGVVKLWDIWDDGNMYATLTLYTGGPSFVNVKDINASKQSPTVPYNHKVTVTAWHPFESHIFLGDQQGHGLVLQDEKPYRCLHVIRHHHMISGAIYSRDGDFLLTSSFDGSCVLWSVPSYTQVFSVWHMTVKHNIRLLGGANDFHVTALALSPDSESFVTFCEDGTLRLWSLSHNLESQILTRQSDLDHQSLHERTLAWGPCGQLLACSLGDHRLKIWNKTHLPKGSLVSLCTSAIRRHVVSGLCAGNPAPSCCQSAVNEGSALTALSALPLPRLLRSLLCRDLEAGISVTTATTPTVSAKL</sequence>
<dbReference type="SUPFAM" id="SSF50978">
    <property type="entry name" value="WD40 repeat-like"/>
    <property type="match status" value="2"/>
</dbReference>
<dbReference type="InterPro" id="IPR051983">
    <property type="entry name" value="WSB_SOCS-box_domain"/>
</dbReference>
<dbReference type="InterPro" id="IPR015943">
    <property type="entry name" value="WD40/YVTN_repeat-like_dom_sf"/>
</dbReference>
<proteinExistence type="predicted"/>
<keyword evidence="1" id="KW-0833">Ubl conjugation pathway</keyword>
<dbReference type="InterPro" id="IPR001680">
    <property type="entry name" value="WD40_rpt"/>
</dbReference>
<feature type="repeat" description="WD" evidence="2">
    <location>
        <begin position="268"/>
        <end position="309"/>
    </location>
</feature>
<dbReference type="Proteomes" id="UP000321570">
    <property type="component" value="Unassembled WGS sequence"/>
</dbReference>
<dbReference type="Gene3D" id="2.130.10.10">
    <property type="entry name" value="YVTN repeat-like/Quinoprotein amine dehydrogenase"/>
    <property type="match status" value="2"/>
</dbReference>